<feature type="compositionally biased region" description="Polar residues" evidence="1">
    <location>
        <begin position="795"/>
        <end position="811"/>
    </location>
</feature>
<dbReference type="EMBL" id="JASUXU010000041">
    <property type="protein sequence ID" value="KAK0317724.1"/>
    <property type="molecule type" value="Genomic_DNA"/>
</dbReference>
<evidence type="ECO:0000313" key="3">
    <source>
        <dbReference type="Proteomes" id="UP001168146"/>
    </source>
</evidence>
<accession>A0AAN6J5Z9</accession>
<feature type="region of interest" description="Disordered" evidence="1">
    <location>
        <begin position="489"/>
        <end position="516"/>
    </location>
</feature>
<feature type="region of interest" description="Disordered" evidence="1">
    <location>
        <begin position="276"/>
        <end position="331"/>
    </location>
</feature>
<dbReference type="AlphaFoldDB" id="A0AAN6J5Z9"/>
<comment type="caution">
    <text evidence="2">The sequence shown here is derived from an EMBL/GenBank/DDBJ whole genome shotgun (WGS) entry which is preliminary data.</text>
</comment>
<evidence type="ECO:0000256" key="1">
    <source>
        <dbReference type="SAM" id="MobiDB-lite"/>
    </source>
</evidence>
<protein>
    <submittedName>
        <fullName evidence="2">Uncharacterized protein</fullName>
    </submittedName>
</protein>
<feature type="compositionally biased region" description="Pro residues" evidence="1">
    <location>
        <begin position="908"/>
        <end position="919"/>
    </location>
</feature>
<evidence type="ECO:0000313" key="2">
    <source>
        <dbReference type="EMBL" id="KAK0317724.1"/>
    </source>
</evidence>
<sequence>MSSASPWDTTAWREFGKRPQYDRFRALPMSAPTAINPAAQSTILDRYAREPQRWNLEQTQSDQPSLSVAHTDSTYPNASYERHIPVSGGKYGPQQLTSTSPHHLPGQGAWRSLHHDDRREGTTINADAPLTLHIPKSHDLSRLAPVYSVVRTEGQSFNKGTHTASQPGLSLPSFATFRDHANRSDDASVDGPEIANTMSRLPCFSCSKLKPMVYNIAVAAAELDENVQSHFNKAVVRRLDVPSDTPERTVRWVLERLRLTKQELADAARRVQQPAYFFPHPPAPTGLLSRPGSPGNSLKRAAEWSANDNSTPKRPRSGDSPESQVPHSIYDRRASIDFPTRNIYSPQQTESAPLSAYPRTLSPSLAGRPLRPLPSPSSLAYPNSAATSLPPPTVHPGSPAPSYQASASIHTSSTNSVTSAHIADLQHQVTLKSLSLQTLQSEYSGLLQKLQRERVKSQTIEKKTMVSEQEVNDLTGRTEDLTEQVKNLEQQLEESEKKRDSERADTAKEKEQWSRMLDMSNRLQGKLAAERQTAVEERDALKRRAGGLVGEVKDGGSSPIDASTATALTGTEASGVDQRLSLYTTPQEYASGDVTILMRENGLLKARVDSLVAALEEAKRKNLELGEHSRSILQRSSDVGQIISRALSGERYANPEQESALSGPTAALVSTDAKMTSYQPTPPAVVSTAASPPKLAPLVKSPYSSRPALRTPTSATAPSIAEMASAGRAVSPGPEELGITVQQSTSSPEELIKALGPIPAPLSTFQFQPTSTYAPTYSQARRHSYSPADAAPRGFTNSSAYRQSPYSTNQRGKLGWPTASPPSDNSSPDSTRDGDSPPLLASSTKRRSPDLTSLSRPREDSASSSHGRVLHMEPQGKFPHLTTSAATGLAGFRPWSHDARPGDAAGAMPPPPRPSPPRPSAGLQAAPFGQTSGV</sequence>
<feature type="compositionally biased region" description="Low complexity" evidence="1">
    <location>
        <begin position="361"/>
        <end position="380"/>
    </location>
</feature>
<name>A0AAN6J5Z9_9PEZI</name>
<dbReference type="Proteomes" id="UP001168146">
    <property type="component" value="Unassembled WGS sequence"/>
</dbReference>
<feature type="region of interest" description="Disordered" evidence="1">
    <location>
        <begin position="778"/>
        <end position="934"/>
    </location>
</feature>
<feature type="compositionally biased region" description="Basic and acidic residues" evidence="1">
    <location>
        <begin position="494"/>
        <end position="513"/>
    </location>
</feature>
<reference evidence="2" key="1">
    <citation type="submission" date="2021-12" db="EMBL/GenBank/DDBJ databases">
        <title>Black yeast isolated from Biological Soil Crust.</title>
        <authorList>
            <person name="Kurbessoian T."/>
        </authorList>
    </citation>
    <scope>NUCLEOTIDE SEQUENCE</scope>
    <source>
        <strain evidence="2">CCFEE 5208</strain>
    </source>
</reference>
<feature type="region of interest" description="Disordered" evidence="1">
    <location>
        <begin position="345"/>
        <end position="409"/>
    </location>
</feature>
<organism evidence="2 3">
    <name type="scientific">Friedmanniomyces endolithicus</name>
    <dbReference type="NCBI Taxonomy" id="329885"/>
    <lineage>
        <taxon>Eukaryota</taxon>
        <taxon>Fungi</taxon>
        <taxon>Dikarya</taxon>
        <taxon>Ascomycota</taxon>
        <taxon>Pezizomycotina</taxon>
        <taxon>Dothideomycetes</taxon>
        <taxon>Dothideomycetidae</taxon>
        <taxon>Mycosphaerellales</taxon>
        <taxon>Teratosphaeriaceae</taxon>
        <taxon>Friedmanniomyces</taxon>
    </lineage>
</organism>
<proteinExistence type="predicted"/>
<gene>
    <name evidence="2" type="ORF">LTR82_011241</name>
</gene>